<name>A0AAJ4T936_AGRTU</name>
<dbReference type="RefSeq" id="WP_333721826.1">
    <property type="nucleotide sequence ID" value="NZ_CP049216.1"/>
</dbReference>
<protein>
    <submittedName>
        <fullName evidence="2">Uncharacterized protein</fullName>
    </submittedName>
</protein>
<proteinExistence type="predicted"/>
<gene>
    <name evidence="2" type="ORF">G6M86_03470</name>
</gene>
<evidence type="ECO:0000256" key="1">
    <source>
        <dbReference type="SAM" id="MobiDB-lite"/>
    </source>
</evidence>
<accession>A0AAJ4T936</accession>
<sequence length="90" mass="9953">MNAELYTVGKVWEENQLVVERVNRHHATTATVLSAVMTSAVAAFGKQEDATRAGKALTELIENLNGNDREDDEQAPTRTKDISELLKRKG</sequence>
<dbReference type="Proteomes" id="UP000663946">
    <property type="component" value="Chromosome 1"/>
</dbReference>
<feature type="region of interest" description="Disordered" evidence="1">
    <location>
        <begin position="64"/>
        <end position="90"/>
    </location>
</feature>
<evidence type="ECO:0000313" key="3">
    <source>
        <dbReference type="Proteomes" id="UP000663946"/>
    </source>
</evidence>
<feature type="compositionally biased region" description="Basic and acidic residues" evidence="1">
    <location>
        <begin position="78"/>
        <end position="90"/>
    </location>
</feature>
<dbReference type="EMBL" id="CP049216">
    <property type="protein sequence ID" value="QTG12357.1"/>
    <property type="molecule type" value="Genomic_DNA"/>
</dbReference>
<reference evidence="2" key="1">
    <citation type="submission" date="2020-02" db="EMBL/GenBank/DDBJ databases">
        <title>Unexpected conservation and global transmission of agrobacterial virulence plasmids.</title>
        <authorList>
            <person name="Weisberg A.J."/>
            <person name="Davis E.W. II"/>
            <person name="Tabima J.R."/>
            <person name="Belcher M.S."/>
            <person name="Miller M."/>
            <person name="Kuo C.-H."/>
            <person name="Loper J.E."/>
            <person name="Grunwald N.J."/>
            <person name="Putnam M.L."/>
            <person name="Chang J.H."/>
        </authorList>
    </citation>
    <scope>NUCLEOTIDE SEQUENCE</scope>
    <source>
        <strain evidence="2">Q15/94</strain>
    </source>
</reference>
<organism evidence="2 3">
    <name type="scientific">Agrobacterium tumefaciens</name>
    <dbReference type="NCBI Taxonomy" id="358"/>
    <lineage>
        <taxon>Bacteria</taxon>
        <taxon>Pseudomonadati</taxon>
        <taxon>Pseudomonadota</taxon>
        <taxon>Alphaproteobacteria</taxon>
        <taxon>Hyphomicrobiales</taxon>
        <taxon>Rhizobiaceae</taxon>
        <taxon>Rhizobium/Agrobacterium group</taxon>
        <taxon>Agrobacterium</taxon>
        <taxon>Agrobacterium tumefaciens complex</taxon>
    </lineage>
</organism>
<dbReference type="AlphaFoldDB" id="A0AAJ4T936"/>
<evidence type="ECO:0000313" key="2">
    <source>
        <dbReference type="EMBL" id="QTG12357.1"/>
    </source>
</evidence>